<comment type="similarity">
    <text evidence="1 8">Belongs to the SOS response-associated peptidase family.</text>
</comment>
<reference evidence="9 10" key="1">
    <citation type="submission" date="2021-03" db="EMBL/GenBank/DDBJ databases">
        <title>Genomic Encyclopedia of Type Strains, Phase IV (KMG-IV): sequencing the most valuable type-strain genomes for metagenomic binning, comparative biology and taxonomic classification.</title>
        <authorList>
            <person name="Goeker M."/>
        </authorList>
    </citation>
    <scope>NUCLEOTIDE SEQUENCE [LARGE SCALE GENOMIC DNA]</scope>
    <source>
        <strain evidence="9 10">DSM 28650</strain>
    </source>
</reference>
<dbReference type="InterPro" id="IPR036590">
    <property type="entry name" value="SRAP-like"/>
</dbReference>
<proteinExistence type="inferred from homology"/>
<organism evidence="9 10">
    <name type="scientific">Clostridium punense</name>
    <dbReference type="NCBI Taxonomy" id="1054297"/>
    <lineage>
        <taxon>Bacteria</taxon>
        <taxon>Bacillati</taxon>
        <taxon>Bacillota</taxon>
        <taxon>Clostridia</taxon>
        <taxon>Eubacteriales</taxon>
        <taxon>Clostridiaceae</taxon>
        <taxon>Clostridium</taxon>
    </lineage>
</organism>
<evidence type="ECO:0000256" key="1">
    <source>
        <dbReference type="ARBA" id="ARBA00008136"/>
    </source>
</evidence>
<dbReference type="Pfam" id="PF02586">
    <property type="entry name" value="SRAP"/>
    <property type="match status" value="1"/>
</dbReference>
<evidence type="ECO:0000256" key="8">
    <source>
        <dbReference type="RuleBase" id="RU364100"/>
    </source>
</evidence>
<keyword evidence="10" id="KW-1185">Reference proteome</keyword>
<name>A0ABS4K0Q5_9CLOT</name>
<keyword evidence="6" id="KW-0238">DNA-binding</keyword>
<evidence type="ECO:0000256" key="4">
    <source>
        <dbReference type="ARBA" id="ARBA00022801"/>
    </source>
</evidence>
<dbReference type="PANTHER" id="PTHR13604">
    <property type="entry name" value="DC12-RELATED"/>
    <property type="match status" value="1"/>
</dbReference>
<evidence type="ECO:0000256" key="7">
    <source>
        <dbReference type="ARBA" id="ARBA00023239"/>
    </source>
</evidence>
<accession>A0ABS4K0Q5</accession>
<dbReference type="EC" id="3.4.-.-" evidence="8"/>
<keyword evidence="7" id="KW-0456">Lyase</keyword>
<evidence type="ECO:0000313" key="9">
    <source>
        <dbReference type="EMBL" id="MBP2021365.1"/>
    </source>
</evidence>
<evidence type="ECO:0000256" key="2">
    <source>
        <dbReference type="ARBA" id="ARBA00022670"/>
    </source>
</evidence>
<dbReference type="SUPFAM" id="SSF143081">
    <property type="entry name" value="BB1717-like"/>
    <property type="match status" value="1"/>
</dbReference>
<evidence type="ECO:0000256" key="3">
    <source>
        <dbReference type="ARBA" id="ARBA00022763"/>
    </source>
</evidence>
<evidence type="ECO:0000256" key="6">
    <source>
        <dbReference type="ARBA" id="ARBA00023125"/>
    </source>
</evidence>
<dbReference type="EMBL" id="JAGGLL010000007">
    <property type="protein sequence ID" value="MBP2021365.1"/>
    <property type="molecule type" value="Genomic_DNA"/>
</dbReference>
<evidence type="ECO:0000313" key="10">
    <source>
        <dbReference type="Proteomes" id="UP001519308"/>
    </source>
</evidence>
<dbReference type="PANTHER" id="PTHR13604:SF0">
    <property type="entry name" value="ABASIC SITE PROCESSING PROTEIN HMCES"/>
    <property type="match status" value="1"/>
</dbReference>
<dbReference type="Gene3D" id="3.90.1680.10">
    <property type="entry name" value="SOS response associated peptidase-like"/>
    <property type="match status" value="1"/>
</dbReference>
<protein>
    <recommendedName>
        <fullName evidence="8">Abasic site processing protein</fullName>
        <ecNumber evidence="8">3.4.-.-</ecNumber>
    </recommendedName>
</protein>
<keyword evidence="2 8" id="KW-0645">Protease</keyword>
<dbReference type="InterPro" id="IPR003738">
    <property type="entry name" value="SRAP"/>
</dbReference>
<keyword evidence="4 8" id="KW-0378">Hydrolase</keyword>
<keyword evidence="3" id="KW-0227">DNA damage</keyword>
<evidence type="ECO:0000256" key="5">
    <source>
        <dbReference type="ARBA" id="ARBA00023124"/>
    </source>
</evidence>
<comment type="caution">
    <text evidence="9">The sequence shown here is derived from an EMBL/GenBank/DDBJ whole genome shotgun (WGS) entry which is preliminary data.</text>
</comment>
<gene>
    <name evidence="9" type="ORF">J2Z44_001161</name>
</gene>
<sequence length="202" mass="23669">MCGRFLLNTSIEDLKEYYNIVKEVEEKRQQNYNYKKGEVFPSDMSMVLHNKELKALSWGFPAKDKLMINGRCETIFERPMFAQAMEQSRCLVPVNSFYEWKEGSKHSISIQGTSIFSLGGIVKKCIMKDGTLEERFLILTTEANEEMKPLHHRMPLIVEKALEEEFLNPWTKKQRIKEILEPYSKNKLFIESLSEVTQLSLF</sequence>
<dbReference type="RefSeq" id="WP_021281604.1">
    <property type="nucleotide sequence ID" value="NZ_JAGGLL010000007.1"/>
</dbReference>
<keyword evidence="5" id="KW-0190">Covalent protein-DNA linkage</keyword>
<dbReference type="Proteomes" id="UP001519308">
    <property type="component" value="Unassembled WGS sequence"/>
</dbReference>